<feature type="compositionally biased region" description="Polar residues" evidence="6">
    <location>
        <begin position="565"/>
        <end position="574"/>
    </location>
</feature>
<feature type="compositionally biased region" description="Low complexity" evidence="6">
    <location>
        <begin position="1296"/>
        <end position="1307"/>
    </location>
</feature>
<dbReference type="InterPro" id="IPR036961">
    <property type="entry name" value="Kinesin_motor_dom_sf"/>
</dbReference>
<proteinExistence type="inferred from homology"/>
<keyword evidence="4" id="KW-0206">Cytoskeleton</keyword>
<accession>A0A914V5W8</accession>
<dbReference type="InterPro" id="IPR001752">
    <property type="entry name" value="Kinesin_motor_dom"/>
</dbReference>
<feature type="compositionally biased region" description="Basic and acidic residues" evidence="6">
    <location>
        <begin position="1249"/>
        <end position="1262"/>
    </location>
</feature>
<dbReference type="GO" id="GO:0005856">
    <property type="term" value="C:cytoskeleton"/>
    <property type="evidence" value="ECO:0007669"/>
    <property type="project" value="UniProtKB-SubCell"/>
</dbReference>
<keyword evidence="2 5" id="KW-0547">Nucleotide-binding</keyword>
<feature type="region of interest" description="Disordered" evidence="6">
    <location>
        <begin position="596"/>
        <end position="640"/>
    </location>
</feature>
<evidence type="ECO:0000256" key="6">
    <source>
        <dbReference type="SAM" id="MobiDB-lite"/>
    </source>
</evidence>
<sequence length="1538" mass="167335">MAHQQPRRQSSSGSHKGGRSKRHSAQSATDSGTYEQLEPAFPTNFSRVLRDQPAPVPPLLLRAPFSQATAGPSRSKDASSKVSRVPSSFINSRRRQPSPGPDQTSRPAATAGVKRLRPPLMNGLSDRAERVLINCLRCARKRIPPLGVGAIDWRLLGGGRSGDPSSSAYRHSSPIFRALRVCVRVLPSSRELLSDVADSPENAFLSVDSRRKQLTVLESPTSASAPTSGTSTAHQRTVPRNYAFDSVFTQDDSLTEICSGALTDLLQTVIAGSDACLVCYGHSSRGKTDTLLGSEGGGADLGLFPTAISWLFRLISECRQRKSDSRFSVRVSAVEVSGHCEELNDLLVDFAKGVDYGQSTSCVNLVDDPVFGTQLQNVNELRANSAEQAGFYLDAALAYRNDKTNEVRRNSHLFVTLHVYQYKVERGKTGVAGGRSRLHLIDLGSGEKSSKPGRDSLTFPAIGNVLLTLLQGQKYLPFKQSKLSQMLKESLGSSSCRAISVLTCVSTEQSAYYDTINTLQMAGRLQRIKRQKKGAKLGLGSSQYSSGGEGSSCDERGRRRRFARSTSDPECTSSSEQSCAETVIFLGAPVLKRANLGGNSDPTASDVDADSLSATPRMKPITPRMGVQSPRRPPDQQTETWIDGPRAVAHSPQATWIDGPAAAVKQQQQQQQQQQQRTAIVDSPANHASQQRYVPMDQAKREMVQNWVVFQEHHQRLEAVARHPFVPLESASDPTLVDRDFSSTPSSSRPFLVTASVDVHQLLPEPQVDCAGESSMETSSEYSTSRGGAVDTVDVSIQCEEIEIDAECGRGDFLWQQPDADIRVLEDIAEDDEDNVSSEASGRFSRAHRQLRCRPNEGLANMAPLDLGALADLDLMISSTSGEDSHPLRILSKEGGMDGKASECSFDVDSERFDQLSLPTTDQLNDEESLNDDDLERAMAASMSSVRSHDILERLKSEAKWQELREQAREKERQRLVESNGGLGRHIDREQQVEPLIKTSVVSQLSTFTGSDCTASGSSELAIFRRASLLEAYADQRARALWPIDGTSNSDFTEVEKPPAERRPFLKPVANKLRHLTPSCCQTSMASSGSSNQSYKTSAIAPDSSAISSTIRNESLISEKLTRPTIPPLPANISRELTSKLSVLAVSKRVFGEPAAAAAPPKFSRDATPRSSTKGKPTAPLERSLLRVPAAAAAAADATKSSSLPRPTKLPERTTLPRPGWRRKDSVDSSTKAMTASSTSKSKPSSKATKKEKEKERPERRSSVGSTRSPLMSFLKSPTHSSEKRQLSVGTEAKRASSGYDSADAADLPMVSSPYSKMTNPRPASQQRSSSGHGSDGGSSAPSPPGGHKSKLSLLFSGRSNKPRNRESFSASSGYESATGAREIDSDCGRDSGGKSLLSPPSAKISRKKYFGAIPIFGTRSAPQSPITAPGRTLRMHESQLVDDKSHQNHEADVQMLRRRQKQVTTIQSVQENLKHDLRDAKQRLSIPDHKWSYDLHAAACMELSSPGLIESMEQETRILEKRVVACRNHVMMVTAFL</sequence>
<feature type="region of interest" description="Disordered" evidence="6">
    <location>
        <begin position="1"/>
        <end position="120"/>
    </location>
</feature>
<feature type="region of interest" description="Disordered" evidence="6">
    <location>
        <begin position="536"/>
        <end position="574"/>
    </location>
</feature>
<feature type="domain" description="Kinesin motor" evidence="7">
    <location>
        <begin position="178"/>
        <end position="528"/>
    </location>
</feature>
<dbReference type="PANTHER" id="PTHR21608">
    <property type="entry name" value="KINESIN-LIKE PROTEIN CG14535"/>
    <property type="match status" value="1"/>
</dbReference>
<feature type="compositionally biased region" description="Polar residues" evidence="6">
    <location>
        <begin position="25"/>
        <end position="34"/>
    </location>
</feature>
<feature type="binding site" evidence="5">
    <location>
        <begin position="281"/>
        <end position="288"/>
    </location>
    <ligand>
        <name>ATP</name>
        <dbReference type="ChEBI" id="CHEBI:30616"/>
    </ligand>
</feature>
<dbReference type="SMART" id="SM00129">
    <property type="entry name" value="KISc"/>
    <property type="match status" value="1"/>
</dbReference>
<dbReference type="Pfam" id="PF00225">
    <property type="entry name" value="Kinesin"/>
    <property type="match status" value="1"/>
</dbReference>
<dbReference type="GO" id="GO:0007018">
    <property type="term" value="P:microtubule-based movement"/>
    <property type="evidence" value="ECO:0007669"/>
    <property type="project" value="InterPro"/>
</dbReference>
<dbReference type="WBParaSite" id="PSAMB.scaffold1577size29828.g13974.t1">
    <property type="protein sequence ID" value="PSAMB.scaffold1577size29828.g13974.t1"/>
    <property type="gene ID" value="PSAMB.scaffold1577size29828.g13974"/>
</dbReference>
<comment type="similarity">
    <text evidence="5">Belongs to the TRAFAC class myosin-kinesin ATPase superfamily. Kinesin family.</text>
</comment>
<dbReference type="PANTHER" id="PTHR21608:SF7">
    <property type="entry name" value="KINESIN-LIKE PROTEIN CG14535"/>
    <property type="match status" value="1"/>
</dbReference>
<dbReference type="PRINTS" id="PR00380">
    <property type="entry name" value="KINESINHEAVY"/>
</dbReference>
<evidence type="ECO:0000256" key="4">
    <source>
        <dbReference type="ARBA" id="ARBA00023212"/>
    </source>
</evidence>
<feature type="compositionally biased region" description="Low complexity" evidence="6">
    <location>
        <begin position="1229"/>
        <end position="1247"/>
    </location>
</feature>
<dbReference type="GO" id="GO:0005524">
    <property type="term" value="F:ATP binding"/>
    <property type="evidence" value="ECO:0007669"/>
    <property type="project" value="UniProtKB-UniRule"/>
</dbReference>
<organism evidence="8 9">
    <name type="scientific">Plectus sambesii</name>
    <dbReference type="NCBI Taxonomy" id="2011161"/>
    <lineage>
        <taxon>Eukaryota</taxon>
        <taxon>Metazoa</taxon>
        <taxon>Ecdysozoa</taxon>
        <taxon>Nematoda</taxon>
        <taxon>Chromadorea</taxon>
        <taxon>Plectida</taxon>
        <taxon>Plectina</taxon>
        <taxon>Plectoidea</taxon>
        <taxon>Plectidae</taxon>
        <taxon>Plectus</taxon>
    </lineage>
</organism>
<keyword evidence="4" id="KW-0963">Cytoplasm</keyword>
<keyword evidence="3 5" id="KW-0067">ATP-binding</keyword>
<feature type="region of interest" description="Disordered" evidence="6">
    <location>
        <begin position="661"/>
        <end position="688"/>
    </location>
</feature>
<reference evidence="9" key="1">
    <citation type="submission" date="2022-11" db="UniProtKB">
        <authorList>
            <consortium name="WormBaseParasite"/>
        </authorList>
    </citation>
    <scope>IDENTIFICATION</scope>
</reference>
<evidence type="ECO:0000313" key="9">
    <source>
        <dbReference type="WBParaSite" id="PSAMB.scaffold1577size29828.g13974.t1"/>
    </source>
</evidence>
<name>A0A914V5W8_9BILA</name>
<protein>
    <submittedName>
        <fullName evidence="9">Kinesin motor domain-containing protein</fullName>
    </submittedName>
</protein>
<dbReference type="PROSITE" id="PS50067">
    <property type="entry name" value="KINESIN_MOTOR_2"/>
    <property type="match status" value="1"/>
</dbReference>
<evidence type="ECO:0000256" key="1">
    <source>
        <dbReference type="ARBA" id="ARBA00004245"/>
    </source>
</evidence>
<feature type="region of interest" description="Disordered" evidence="6">
    <location>
        <begin position="1154"/>
        <end position="1402"/>
    </location>
</feature>
<feature type="compositionally biased region" description="Low complexity" evidence="6">
    <location>
        <begin position="1329"/>
        <end position="1341"/>
    </location>
</feature>
<dbReference type="GO" id="GO:0003777">
    <property type="term" value="F:microtubule motor activity"/>
    <property type="evidence" value="ECO:0007669"/>
    <property type="project" value="InterPro"/>
</dbReference>
<keyword evidence="8" id="KW-1185">Reference proteome</keyword>
<keyword evidence="5" id="KW-0505">Motor protein</keyword>
<dbReference type="GO" id="GO:0008017">
    <property type="term" value="F:microtubule binding"/>
    <property type="evidence" value="ECO:0007669"/>
    <property type="project" value="InterPro"/>
</dbReference>
<evidence type="ECO:0000313" key="8">
    <source>
        <dbReference type="Proteomes" id="UP000887566"/>
    </source>
</evidence>
<evidence type="ECO:0000256" key="2">
    <source>
        <dbReference type="ARBA" id="ARBA00022741"/>
    </source>
</evidence>
<dbReference type="InterPro" id="IPR027417">
    <property type="entry name" value="P-loop_NTPase"/>
</dbReference>
<evidence type="ECO:0000256" key="5">
    <source>
        <dbReference type="PROSITE-ProRule" id="PRU00283"/>
    </source>
</evidence>
<dbReference type="Gene3D" id="3.40.850.10">
    <property type="entry name" value="Kinesin motor domain"/>
    <property type="match status" value="1"/>
</dbReference>
<dbReference type="InterPro" id="IPR027640">
    <property type="entry name" value="Kinesin-like_fam"/>
</dbReference>
<comment type="subcellular location">
    <subcellularLocation>
        <location evidence="1">Cytoplasm</location>
        <location evidence="1">Cytoskeleton</location>
    </subcellularLocation>
</comment>
<evidence type="ECO:0000256" key="3">
    <source>
        <dbReference type="ARBA" id="ARBA00022840"/>
    </source>
</evidence>
<dbReference type="SUPFAM" id="SSF52540">
    <property type="entry name" value="P-loop containing nucleoside triphosphate hydrolases"/>
    <property type="match status" value="1"/>
</dbReference>
<dbReference type="Proteomes" id="UP000887566">
    <property type="component" value="Unplaced"/>
</dbReference>
<feature type="compositionally biased region" description="Polar residues" evidence="6">
    <location>
        <begin position="1264"/>
        <end position="1280"/>
    </location>
</feature>
<feature type="compositionally biased region" description="Basic and acidic residues" evidence="6">
    <location>
        <begin position="1382"/>
        <end position="1393"/>
    </location>
</feature>
<evidence type="ECO:0000259" key="7">
    <source>
        <dbReference type="PROSITE" id="PS50067"/>
    </source>
</evidence>
<feature type="compositionally biased region" description="Polar residues" evidence="6">
    <location>
        <begin position="1313"/>
        <end position="1328"/>
    </location>
</feature>
<feature type="compositionally biased region" description="Polar residues" evidence="6">
    <location>
        <begin position="80"/>
        <end position="91"/>
    </location>
</feature>
<feature type="compositionally biased region" description="Low complexity" evidence="6">
    <location>
        <begin position="666"/>
        <end position="676"/>
    </location>
</feature>